<organism evidence="2 3">
    <name type="scientific">Salinimicrobium oceani</name>
    <dbReference type="NCBI Taxonomy" id="2722702"/>
    <lineage>
        <taxon>Bacteria</taxon>
        <taxon>Pseudomonadati</taxon>
        <taxon>Bacteroidota</taxon>
        <taxon>Flavobacteriia</taxon>
        <taxon>Flavobacteriales</taxon>
        <taxon>Flavobacteriaceae</taxon>
        <taxon>Salinimicrobium</taxon>
    </lineage>
</organism>
<gene>
    <name evidence="2" type="ORF">HC175_23430</name>
</gene>
<feature type="non-terminal residue" evidence="2">
    <location>
        <position position="1"/>
    </location>
</feature>
<keyword evidence="1" id="KW-1133">Transmembrane helix</keyword>
<name>A0ABX1D9I6_9FLAO</name>
<reference evidence="2 3" key="1">
    <citation type="submission" date="2020-03" db="EMBL/GenBank/DDBJ databases">
        <title>Salinimicrobium sp. nov, isolated from SCS.</title>
        <authorList>
            <person name="Cao W.R."/>
        </authorList>
    </citation>
    <scope>NUCLEOTIDE SEQUENCE [LARGE SCALE GENOMIC DNA]</scope>
    <source>
        <strain evidence="3">J15B91</strain>
    </source>
</reference>
<proteinExistence type="predicted"/>
<keyword evidence="1" id="KW-0812">Transmembrane</keyword>
<keyword evidence="1" id="KW-0472">Membrane</keyword>
<evidence type="ECO:0000313" key="3">
    <source>
        <dbReference type="Proteomes" id="UP000703674"/>
    </source>
</evidence>
<evidence type="ECO:0000256" key="1">
    <source>
        <dbReference type="SAM" id="Phobius"/>
    </source>
</evidence>
<accession>A0ABX1D9I6</accession>
<sequence>AGSPAPVGSSPMDWWQIAGITYLIGLTYFLLKFLYELFSLLKLLYTHKSYRQGDLHLVHKAGNTQPFSFFKFIVIDPAQHSEVELDLILKHERA</sequence>
<dbReference type="Proteomes" id="UP000703674">
    <property type="component" value="Unassembled WGS sequence"/>
</dbReference>
<keyword evidence="3" id="KW-1185">Reference proteome</keyword>
<comment type="caution">
    <text evidence="2">The sequence shown here is derived from an EMBL/GenBank/DDBJ whole genome shotgun (WGS) entry which is preliminary data.</text>
</comment>
<evidence type="ECO:0000313" key="2">
    <source>
        <dbReference type="EMBL" id="NJW55869.1"/>
    </source>
</evidence>
<feature type="non-terminal residue" evidence="2">
    <location>
        <position position="94"/>
    </location>
</feature>
<protein>
    <submittedName>
        <fullName evidence="2">Uncharacterized protein</fullName>
    </submittedName>
</protein>
<feature type="transmembrane region" description="Helical" evidence="1">
    <location>
        <begin position="14"/>
        <end position="35"/>
    </location>
</feature>
<dbReference type="EMBL" id="JAAVJR010001642">
    <property type="protein sequence ID" value="NJW55869.1"/>
    <property type="molecule type" value="Genomic_DNA"/>
</dbReference>